<organism evidence="3 4">
    <name type="scientific">Multifurca ochricompacta</name>
    <dbReference type="NCBI Taxonomy" id="376703"/>
    <lineage>
        <taxon>Eukaryota</taxon>
        <taxon>Fungi</taxon>
        <taxon>Dikarya</taxon>
        <taxon>Basidiomycota</taxon>
        <taxon>Agaricomycotina</taxon>
        <taxon>Agaricomycetes</taxon>
        <taxon>Russulales</taxon>
        <taxon>Russulaceae</taxon>
        <taxon>Multifurca</taxon>
    </lineage>
</organism>
<feature type="chain" id="PRO_5042277246" evidence="2">
    <location>
        <begin position="23"/>
        <end position="75"/>
    </location>
</feature>
<keyword evidence="4" id="KW-1185">Reference proteome</keyword>
<feature type="signal peptide" evidence="2">
    <location>
        <begin position="1"/>
        <end position="22"/>
    </location>
</feature>
<reference evidence="3" key="1">
    <citation type="journal article" date="2022" name="New Phytol.">
        <title>Evolutionary transition to the ectomycorrhizal habit in the genomes of a hyperdiverse lineage of mushroom-forming fungi.</title>
        <authorList>
            <person name="Looney B."/>
            <person name="Miyauchi S."/>
            <person name="Morin E."/>
            <person name="Drula E."/>
            <person name="Courty P.E."/>
            <person name="Kohler A."/>
            <person name="Kuo A."/>
            <person name="LaButti K."/>
            <person name="Pangilinan J."/>
            <person name="Lipzen A."/>
            <person name="Riley R."/>
            <person name="Andreopoulos W."/>
            <person name="He G."/>
            <person name="Johnson J."/>
            <person name="Nolan M."/>
            <person name="Tritt A."/>
            <person name="Barry K.W."/>
            <person name="Grigoriev I.V."/>
            <person name="Nagy L.G."/>
            <person name="Hibbett D."/>
            <person name="Henrissat B."/>
            <person name="Matheny P.B."/>
            <person name="Labbe J."/>
            <person name="Martin F.M."/>
        </authorList>
    </citation>
    <scope>NUCLEOTIDE SEQUENCE</scope>
    <source>
        <strain evidence="3">BPL690</strain>
    </source>
</reference>
<evidence type="ECO:0000256" key="2">
    <source>
        <dbReference type="SAM" id="SignalP"/>
    </source>
</evidence>
<keyword evidence="1" id="KW-0812">Transmembrane</keyword>
<comment type="caution">
    <text evidence="3">The sequence shown here is derived from an EMBL/GenBank/DDBJ whole genome shotgun (WGS) entry which is preliminary data.</text>
</comment>
<dbReference type="EMBL" id="WTXG01000069">
    <property type="protein sequence ID" value="KAI0294717.1"/>
    <property type="molecule type" value="Genomic_DNA"/>
</dbReference>
<evidence type="ECO:0000256" key="1">
    <source>
        <dbReference type="SAM" id="Phobius"/>
    </source>
</evidence>
<name>A0AAD4LYS5_9AGAM</name>
<evidence type="ECO:0000313" key="4">
    <source>
        <dbReference type="Proteomes" id="UP001203297"/>
    </source>
</evidence>
<protein>
    <submittedName>
        <fullName evidence="3">Uncharacterized protein</fullName>
    </submittedName>
</protein>
<feature type="transmembrane region" description="Helical" evidence="1">
    <location>
        <begin position="49"/>
        <end position="70"/>
    </location>
</feature>
<proteinExistence type="predicted"/>
<gene>
    <name evidence="3" type="ORF">B0F90DRAFT_1754960</name>
</gene>
<accession>A0AAD4LYS5</accession>
<evidence type="ECO:0000313" key="3">
    <source>
        <dbReference type="EMBL" id="KAI0294717.1"/>
    </source>
</evidence>
<keyword evidence="1" id="KW-0472">Membrane</keyword>
<dbReference type="AlphaFoldDB" id="A0AAD4LYS5"/>
<keyword evidence="2" id="KW-0732">Signal</keyword>
<dbReference type="Proteomes" id="UP001203297">
    <property type="component" value="Unassembled WGS sequence"/>
</dbReference>
<keyword evidence="1" id="KW-1133">Transmembrane helix</keyword>
<sequence length="75" mass="8266">MPPPILAHLAFSLVSLVQPVTLVSTVTLVSGSFLIPLHLCIINLELARLILDLIYFKTSIFVSPLCLVACHNLRR</sequence>